<organism evidence="2 3">
    <name type="scientific">Pseudomonas weihenstephanensis</name>
    <dbReference type="NCBI Taxonomy" id="1608994"/>
    <lineage>
        <taxon>Bacteria</taxon>
        <taxon>Pseudomonadati</taxon>
        <taxon>Pseudomonadota</taxon>
        <taxon>Gammaproteobacteria</taxon>
        <taxon>Pseudomonadales</taxon>
        <taxon>Pseudomonadaceae</taxon>
        <taxon>Pseudomonas</taxon>
    </lineage>
</organism>
<evidence type="ECO:0000259" key="1">
    <source>
        <dbReference type="Pfam" id="PF04606"/>
    </source>
</evidence>
<sequence length="86" mass="9869">MRIYCTGCGHKGRISSRAEVTRGYVKLYCQCLDAKCGHTWLSELTFIHSLRPPAQHLDTLLVERIRNLSTAQQQELFEQVGSQQFD</sequence>
<dbReference type="EMBL" id="JAAEBW010000002">
    <property type="protein sequence ID" value="MBM1194735.1"/>
    <property type="molecule type" value="Genomic_DNA"/>
</dbReference>
<protein>
    <submittedName>
        <fullName evidence="2">Transcriptional regulator</fullName>
    </submittedName>
</protein>
<evidence type="ECO:0000313" key="3">
    <source>
        <dbReference type="Proteomes" id="UP000809529"/>
    </source>
</evidence>
<dbReference type="RefSeq" id="WP_082152851.1">
    <property type="nucleotide sequence ID" value="NZ_JAAEBV010000001.1"/>
</dbReference>
<proteinExistence type="predicted"/>
<reference evidence="2 3" key="1">
    <citation type="submission" date="2020-01" db="EMBL/GenBank/DDBJ databases">
        <title>Comparative genomics of meat spoilage bacteria.</title>
        <authorList>
            <person name="Hilgarth M."/>
            <person name="Vogel R.F."/>
        </authorList>
    </citation>
    <scope>NUCLEOTIDE SEQUENCE [LARGE SCALE GENOMIC DNA]</scope>
    <source>
        <strain evidence="2 3">TMW2.2077</strain>
    </source>
</reference>
<name>A0ABS1ZE49_9PSED</name>
<feature type="domain" description="Zinc finger Ogr/Delta-type" evidence="1">
    <location>
        <begin position="5"/>
        <end position="48"/>
    </location>
</feature>
<keyword evidence="3" id="KW-1185">Reference proteome</keyword>
<comment type="caution">
    <text evidence="2">The sequence shown here is derived from an EMBL/GenBank/DDBJ whole genome shotgun (WGS) entry which is preliminary data.</text>
</comment>
<evidence type="ECO:0000313" key="2">
    <source>
        <dbReference type="EMBL" id="MBM1194735.1"/>
    </source>
</evidence>
<gene>
    <name evidence="2" type="ORF">GYN02_06005</name>
</gene>
<accession>A0ABS1ZE49</accession>
<dbReference type="Pfam" id="PF04606">
    <property type="entry name" value="Ogr_Delta"/>
    <property type="match status" value="1"/>
</dbReference>
<dbReference type="InterPro" id="IPR007684">
    <property type="entry name" value="Znf_Ogr/Delta"/>
</dbReference>
<dbReference type="Proteomes" id="UP000809529">
    <property type="component" value="Unassembled WGS sequence"/>
</dbReference>